<feature type="transmembrane region" description="Helical" evidence="7">
    <location>
        <begin position="492"/>
        <end position="514"/>
    </location>
</feature>
<evidence type="ECO:0000256" key="2">
    <source>
        <dbReference type="ARBA" id="ARBA00022692"/>
    </source>
</evidence>
<dbReference type="GO" id="GO:0003954">
    <property type="term" value="F:NADH dehydrogenase activity"/>
    <property type="evidence" value="ECO:0007669"/>
    <property type="project" value="TreeGrafter"/>
</dbReference>
<feature type="domain" description="NADH-Ubiquinone oxidoreductase (complex I) chain 5 N-terminal" evidence="9">
    <location>
        <begin position="70"/>
        <end position="119"/>
    </location>
</feature>
<keyword evidence="2 6" id="KW-0812">Transmembrane</keyword>
<dbReference type="PANTHER" id="PTHR42829:SF2">
    <property type="entry name" value="NADH-UBIQUINONE OXIDOREDUCTASE CHAIN 5"/>
    <property type="match status" value="1"/>
</dbReference>
<keyword evidence="4 7" id="KW-0472">Membrane</keyword>
<evidence type="ECO:0000256" key="7">
    <source>
        <dbReference type="SAM" id="Phobius"/>
    </source>
</evidence>
<dbReference type="RefSeq" id="WP_190352165.1">
    <property type="nucleotide sequence ID" value="NZ_JACJPY010000065.1"/>
</dbReference>
<feature type="transmembrane region" description="Helical" evidence="7">
    <location>
        <begin position="225"/>
        <end position="247"/>
    </location>
</feature>
<keyword evidence="3 7" id="KW-1133">Transmembrane helix</keyword>
<feature type="transmembrane region" description="Helical" evidence="7">
    <location>
        <begin position="37"/>
        <end position="56"/>
    </location>
</feature>
<evidence type="ECO:0000256" key="3">
    <source>
        <dbReference type="ARBA" id="ARBA00022989"/>
    </source>
</evidence>
<dbReference type="AlphaFoldDB" id="A0A926UV13"/>
<evidence type="ECO:0000256" key="1">
    <source>
        <dbReference type="ARBA" id="ARBA00004127"/>
    </source>
</evidence>
<name>A0A926UV13_9CYAN</name>
<dbReference type="InterPro" id="IPR001516">
    <property type="entry name" value="Proton_antipo_N"/>
</dbReference>
<feature type="transmembrane region" description="Helical" evidence="7">
    <location>
        <begin position="382"/>
        <end position="405"/>
    </location>
</feature>
<dbReference type="NCBIfam" id="TIGR01960">
    <property type="entry name" value="ndhF3_CO2"/>
    <property type="match status" value="1"/>
</dbReference>
<accession>A0A926UV13</accession>
<dbReference type="Pfam" id="PF00361">
    <property type="entry name" value="Proton_antipo_M"/>
    <property type="match status" value="1"/>
</dbReference>
<dbReference type="Proteomes" id="UP000631421">
    <property type="component" value="Unassembled WGS sequence"/>
</dbReference>
<dbReference type="Pfam" id="PF00662">
    <property type="entry name" value="Proton_antipo_N"/>
    <property type="match status" value="1"/>
</dbReference>
<feature type="transmembrane region" description="Helical" evidence="7">
    <location>
        <begin position="141"/>
        <end position="162"/>
    </location>
</feature>
<evidence type="ECO:0000256" key="4">
    <source>
        <dbReference type="ARBA" id="ARBA00023136"/>
    </source>
</evidence>
<dbReference type="PRINTS" id="PR01434">
    <property type="entry name" value="NADHDHGNASE5"/>
</dbReference>
<feature type="domain" description="NADH:quinone oxidoreductase/Mrp antiporter transmembrane" evidence="8">
    <location>
        <begin position="136"/>
        <end position="427"/>
    </location>
</feature>
<dbReference type="Gene3D" id="1.20.5.2700">
    <property type="match status" value="1"/>
</dbReference>
<evidence type="ECO:0000259" key="9">
    <source>
        <dbReference type="Pfam" id="PF00662"/>
    </source>
</evidence>
<dbReference type="InterPro" id="IPR010217">
    <property type="entry name" value="NU5C2"/>
</dbReference>
<organism evidence="10 11">
    <name type="scientific">Pseudanabaena cinerea FACHB-1277</name>
    <dbReference type="NCBI Taxonomy" id="2949581"/>
    <lineage>
        <taxon>Bacteria</taxon>
        <taxon>Bacillati</taxon>
        <taxon>Cyanobacteriota</taxon>
        <taxon>Cyanophyceae</taxon>
        <taxon>Pseudanabaenales</taxon>
        <taxon>Pseudanabaenaceae</taxon>
        <taxon>Pseudanabaena</taxon>
        <taxon>Pseudanabaena cinerea</taxon>
    </lineage>
</organism>
<dbReference type="NCBIfam" id="NF005633">
    <property type="entry name" value="PRK07390.1"/>
    <property type="match status" value="1"/>
</dbReference>
<feature type="transmembrane region" description="Helical" evidence="7">
    <location>
        <begin position="282"/>
        <end position="307"/>
    </location>
</feature>
<evidence type="ECO:0000313" key="11">
    <source>
        <dbReference type="Proteomes" id="UP000631421"/>
    </source>
</evidence>
<feature type="transmembrane region" description="Helical" evidence="7">
    <location>
        <begin position="338"/>
        <end position="361"/>
    </location>
</feature>
<dbReference type="InterPro" id="IPR003945">
    <property type="entry name" value="NU5C-like"/>
</dbReference>
<dbReference type="EMBL" id="JACJPY010000065">
    <property type="protein sequence ID" value="MBD2151749.1"/>
    <property type="molecule type" value="Genomic_DNA"/>
</dbReference>
<evidence type="ECO:0000256" key="5">
    <source>
        <dbReference type="ARBA" id="ARBA00025624"/>
    </source>
</evidence>
<dbReference type="GO" id="GO:0012505">
    <property type="term" value="C:endomembrane system"/>
    <property type="evidence" value="ECO:0007669"/>
    <property type="project" value="UniProtKB-SubCell"/>
</dbReference>
<reference evidence="10" key="2">
    <citation type="submission" date="2020-08" db="EMBL/GenBank/DDBJ databases">
        <authorList>
            <person name="Chen M."/>
            <person name="Teng W."/>
            <person name="Zhao L."/>
            <person name="Hu C."/>
            <person name="Zhou Y."/>
            <person name="Han B."/>
            <person name="Song L."/>
            <person name="Shu W."/>
        </authorList>
    </citation>
    <scope>NUCLEOTIDE SEQUENCE</scope>
    <source>
        <strain evidence="10">FACHB-1277</strain>
    </source>
</reference>
<sequence length="624" mass="67849">MIVETTWLLPCYGLIGAGITLPWSLRIIRHTGPRPAAYLNILMTAFALLHSCLLFAATWGQPARQIEFSWFQALDLNIVCSFDISTVSAGVSIVIAIMSLISQVYGLGSLETDWAIARFCALIGFFEAAITGIAFSNSLFFSYALLEMLTLSTYLLVGFWYAQPLVVTAARDAFWTKRVGDLFLLMGLVALANLTDNLNFSDLDIWARSPETITYFQQHQQFGTLLGLALIAGPLGKCAQFPLHLWLDEAMEGPNPASILRNSVVVGAGAYVLIKLQPILSLFPIAADISIVLGAITAIGASLVAIAQIDLKRALSHSTSAYLGLVFIAVGMQQPELALGLLFSHGISKSLLFLSCGAVMMSTMTQDLTEMGGIKTRMPATLVAFIVGTLGLVAMVPFGGFWSLLRWEETFWNSDPWLIAIALLVNSITAFGLIRIFALIFLGSVQPKTRRVPEVAWQVAIPLVSLTIITLLVPILLPSWNFADIDLDVVDVWGSLVLAASGLLGFAIGAYIYIKPYTTGSSVPMLPQIARPAWKAVQDLLAYDLYVQALYKYTVVLFVGGGSKVLAWIDRYLVDGSVNFLGVASIFSGETLKYTVTGRLQQYVLTIMVGLILIGFAAFYGLKF</sequence>
<evidence type="ECO:0000259" key="8">
    <source>
        <dbReference type="Pfam" id="PF00361"/>
    </source>
</evidence>
<dbReference type="InterPro" id="IPR001750">
    <property type="entry name" value="ND/Mrp_TM"/>
</dbReference>
<proteinExistence type="predicted"/>
<comment type="caution">
    <text evidence="10">The sequence shown here is derived from an EMBL/GenBank/DDBJ whole genome shotgun (WGS) entry which is preliminary data.</text>
</comment>
<gene>
    <name evidence="10" type="ORF">H6F44_16705</name>
</gene>
<protein>
    <submittedName>
        <fullName evidence="10">NAD(P)H-quinone oxidoreductase subunit F</fullName>
    </submittedName>
</protein>
<dbReference type="PANTHER" id="PTHR42829">
    <property type="entry name" value="NADH-UBIQUINONE OXIDOREDUCTASE CHAIN 5"/>
    <property type="match status" value="1"/>
</dbReference>
<dbReference type="GO" id="GO:0042773">
    <property type="term" value="P:ATP synthesis coupled electron transport"/>
    <property type="evidence" value="ECO:0007669"/>
    <property type="project" value="InterPro"/>
</dbReference>
<feature type="transmembrane region" description="Helical" evidence="7">
    <location>
        <begin position="6"/>
        <end position="25"/>
    </location>
</feature>
<comment type="function">
    <text evidence="5">NDH-1 shuttles electrons from NAD(P)H, via FMN and iron-sulfur (Fe-S) centers, to quinones in the respiratory chain. The immediate electron acceptor for the enzyme in this species is believed to be plastoquinone. Couples the redox reaction to proton translocation (for every two electrons transferred, four hydrogen ions are translocated across the cytoplasmic membrane), and thus conserves the redox energy in a proton gradient.</text>
</comment>
<reference evidence="10" key="1">
    <citation type="journal article" date="2015" name="ISME J.">
        <title>Draft Genome Sequence of Streptomyces incarnatus NRRL8089, which Produces the Nucleoside Antibiotic Sinefungin.</title>
        <authorList>
            <person name="Oshima K."/>
            <person name="Hattori M."/>
            <person name="Shimizu H."/>
            <person name="Fukuda K."/>
            <person name="Nemoto M."/>
            <person name="Inagaki K."/>
            <person name="Tamura T."/>
        </authorList>
    </citation>
    <scope>NUCLEOTIDE SEQUENCE</scope>
    <source>
        <strain evidence="10">FACHB-1277</strain>
    </source>
</reference>
<feature type="transmembrane region" description="Helical" evidence="7">
    <location>
        <begin position="603"/>
        <end position="622"/>
    </location>
</feature>
<evidence type="ECO:0000313" key="10">
    <source>
        <dbReference type="EMBL" id="MBD2151749.1"/>
    </source>
</evidence>
<evidence type="ECO:0000256" key="6">
    <source>
        <dbReference type="RuleBase" id="RU000320"/>
    </source>
</evidence>
<dbReference type="GO" id="GO:0015990">
    <property type="term" value="P:electron transport coupled proton transport"/>
    <property type="evidence" value="ECO:0007669"/>
    <property type="project" value="TreeGrafter"/>
</dbReference>
<feature type="transmembrane region" description="Helical" evidence="7">
    <location>
        <begin position="76"/>
        <end position="102"/>
    </location>
</feature>
<feature type="transmembrane region" description="Helical" evidence="7">
    <location>
        <begin position="314"/>
        <end position="332"/>
    </location>
</feature>
<feature type="transmembrane region" description="Helical" evidence="7">
    <location>
        <begin position="114"/>
        <end position="135"/>
    </location>
</feature>
<comment type="subcellular location">
    <subcellularLocation>
        <location evidence="1">Endomembrane system</location>
        <topology evidence="1">Multi-pass membrane protein</topology>
    </subcellularLocation>
    <subcellularLocation>
        <location evidence="6">Membrane</location>
        <topology evidence="6">Multi-pass membrane protein</topology>
    </subcellularLocation>
</comment>
<keyword evidence="11" id="KW-1185">Reference proteome</keyword>
<dbReference type="GO" id="GO:0008137">
    <property type="term" value="F:NADH dehydrogenase (ubiquinone) activity"/>
    <property type="evidence" value="ECO:0007669"/>
    <property type="project" value="InterPro"/>
</dbReference>
<feature type="transmembrane region" description="Helical" evidence="7">
    <location>
        <begin position="417"/>
        <end position="443"/>
    </location>
</feature>
<feature type="transmembrane region" description="Helical" evidence="7">
    <location>
        <begin position="455"/>
        <end position="480"/>
    </location>
</feature>
<dbReference type="GO" id="GO:0016020">
    <property type="term" value="C:membrane"/>
    <property type="evidence" value="ECO:0007669"/>
    <property type="project" value="UniProtKB-SubCell"/>
</dbReference>